<dbReference type="EMBL" id="AEPD01000009">
    <property type="protein sequence ID" value="EFU31719.1"/>
    <property type="molecule type" value="Genomic_DNA"/>
</dbReference>
<dbReference type="AlphaFoldDB" id="E6K419"/>
<sequence>MHQQGKRRSASLFCFLPVTDDNSAQTVLPNGLFHFATRPERASKCGPFGLSFGLNENFDGADEANETDGNSQQDGRKKKPCKVFSKDLIVRAIGRASPDPSEGGEGLAGQRLSRAP</sequence>
<dbReference type="STRING" id="873513.HMPREF6485_0364"/>
<protein>
    <submittedName>
        <fullName evidence="2">Uncharacterized protein</fullName>
    </submittedName>
</protein>
<feature type="region of interest" description="Disordered" evidence="1">
    <location>
        <begin position="93"/>
        <end position="116"/>
    </location>
</feature>
<evidence type="ECO:0000313" key="3">
    <source>
        <dbReference type="Proteomes" id="UP000003112"/>
    </source>
</evidence>
<reference evidence="2 3" key="1">
    <citation type="submission" date="2010-10" db="EMBL/GenBank/DDBJ databases">
        <authorList>
            <person name="Muzny D."/>
            <person name="Qin X."/>
            <person name="Deng J."/>
            <person name="Jiang H."/>
            <person name="Liu Y."/>
            <person name="Qu J."/>
            <person name="Song X.-Z."/>
            <person name="Zhang L."/>
            <person name="Thornton R."/>
            <person name="Coyle M."/>
            <person name="Francisco L."/>
            <person name="Jackson L."/>
            <person name="Javaid M."/>
            <person name="Korchina V."/>
            <person name="Kovar C."/>
            <person name="Mata R."/>
            <person name="Mathew T."/>
            <person name="Ngo R."/>
            <person name="Nguyen L."/>
            <person name="Nguyen N."/>
            <person name="Okwuonu G."/>
            <person name="Ongeri F."/>
            <person name="Pham C."/>
            <person name="Simmons D."/>
            <person name="Wilczek-Boney K."/>
            <person name="Hale W."/>
            <person name="Jakkamsetti A."/>
            <person name="Pham P."/>
            <person name="Ruth R."/>
            <person name="San Lucas F."/>
            <person name="Warren J."/>
            <person name="Zhang J."/>
            <person name="Zhao Z."/>
            <person name="Zhou C."/>
            <person name="Zhu D."/>
            <person name="Lee S."/>
            <person name="Bess C."/>
            <person name="Blankenburg K."/>
            <person name="Forbes L."/>
            <person name="Fu Q."/>
            <person name="Gubbala S."/>
            <person name="Hirani K."/>
            <person name="Jayaseelan J.C."/>
            <person name="Lara F."/>
            <person name="Munidasa M."/>
            <person name="Palculict T."/>
            <person name="Patil S."/>
            <person name="Pu L.-L."/>
            <person name="Saada N."/>
            <person name="Tang L."/>
            <person name="Weissenberger G."/>
            <person name="Zhu Y."/>
            <person name="Hemphill L."/>
            <person name="Shang Y."/>
            <person name="Youmans B."/>
            <person name="Ayvaz T."/>
            <person name="Ross M."/>
            <person name="Santibanez J."/>
            <person name="Aqrawi P."/>
            <person name="Gross S."/>
            <person name="Joshi V."/>
            <person name="Fowler G."/>
            <person name="Nazareth L."/>
            <person name="Reid J."/>
            <person name="Worley K."/>
            <person name="Petrosino J."/>
            <person name="Highlander S."/>
            <person name="Gibbs R."/>
        </authorList>
    </citation>
    <scope>NUCLEOTIDE SEQUENCE [LARGE SCALE GENOMIC DNA]</scope>
    <source>
        <strain evidence="2 3">ATCC 33574</strain>
    </source>
</reference>
<accession>E6K419</accession>
<gene>
    <name evidence="2" type="ORF">HMPREF6485_0364</name>
</gene>
<feature type="region of interest" description="Disordered" evidence="1">
    <location>
        <begin position="56"/>
        <end position="79"/>
    </location>
</feature>
<comment type="caution">
    <text evidence="2">The sequence shown here is derived from an EMBL/GenBank/DDBJ whole genome shotgun (WGS) entry which is preliminary data.</text>
</comment>
<dbReference type="Proteomes" id="UP000003112">
    <property type="component" value="Unassembled WGS sequence"/>
</dbReference>
<evidence type="ECO:0000256" key="1">
    <source>
        <dbReference type="SAM" id="MobiDB-lite"/>
    </source>
</evidence>
<name>E6K419_9BACT</name>
<organism evidence="2 3">
    <name type="scientific">Segatella buccae ATCC 33574</name>
    <dbReference type="NCBI Taxonomy" id="873513"/>
    <lineage>
        <taxon>Bacteria</taxon>
        <taxon>Pseudomonadati</taxon>
        <taxon>Bacteroidota</taxon>
        <taxon>Bacteroidia</taxon>
        <taxon>Bacteroidales</taxon>
        <taxon>Prevotellaceae</taxon>
        <taxon>Segatella</taxon>
    </lineage>
</organism>
<proteinExistence type="predicted"/>
<evidence type="ECO:0000313" key="2">
    <source>
        <dbReference type="EMBL" id="EFU31719.1"/>
    </source>
</evidence>
<keyword evidence="3" id="KW-1185">Reference proteome</keyword>
<dbReference type="HOGENOM" id="CLU_168968_0_0_10"/>